<dbReference type="Pfam" id="PF00271">
    <property type="entry name" value="Helicase_C"/>
    <property type="match status" value="1"/>
</dbReference>
<dbReference type="EMBL" id="CP144748">
    <property type="protein sequence ID" value="WVZ70071.1"/>
    <property type="molecule type" value="Genomic_DNA"/>
</dbReference>
<dbReference type="GO" id="GO:0005634">
    <property type="term" value="C:nucleus"/>
    <property type="evidence" value="ECO:0007669"/>
    <property type="project" value="UniProtKB-SubCell"/>
</dbReference>
<comment type="subcellular location">
    <subcellularLocation>
        <location evidence="1">Nucleus</location>
    </subcellularLocation>
</comment>
<reference evidence="14 15" key="1">
    <citation type="submission" date="2024-02" db="EMBL/GenBank/DDBJ databases">
        <title>High-quality chromosome-scale genome assembly of Pensacola bahiagrass (Paspalum notatum Flugge var. saurae).</title>
        <authorList>
            <person name="Vega J.M."/>
            <person name="Podio M."/>
            <person name="Orjuela J."/>
            <person name="Siena L.A."/>
            <person name="Pessino S.C."/>
            <person name="Combes M.C."/>
            <person name="Mariac C."/>
            <person name="Albertini E."/>
            <person name="Pupilli F."/>
            <person name="Ortiz J.P.A."/>
            <person name="Leblanc O."/>
        </authorList>
    </citation>
    <scope>NUCLEOTIDE SEQUENCE [LARGE SCALE GENOMIC DNA]</scope>
    <source>
        <strain evidence="14">R1</strain>
        <tissue evidence="14">Leaf</tissue>
    </source>
</reference>
<evidence type="ECO:0000256" key="4">
    <source>
        <dbReference type="ARBA" id="ARBA00022801"/>
    </source>
</evidence>
<evidence type="ECO:0000256" key="8">
    <source>
        <dbReference type="ARBA" id="ARBA00023242"/>
    </source>
</evidence>
<dbReference type="PROSITE" id="PS51192">
    <property type="entry name" value="HELICASE_ATP_BIND_1"/>
    <property type="match status" value="1"/>
</dbReference>
<dbReference type="PROSITE" id="PS51194">
    <property type="entry name" value="HELICASE_CTER"/>
    <property type="match status" value="1"/>
</dbReference>
<evidence type="ECO:0000256" key="11">
    <source>
        <dbReference type="SAM" id="MobiDB-lite"/>
    </source>
</evidence>
<evidence type="ECO:0000256" key="9">
    <source>
        <dbReference type="ARBA" id="ARBA00038213"/>
    </source>
</evidence>
<dbReference type="FunFam" id="3.40.50.300:FF:000111">
    <property type="entry name" value="DEAD-box ATP-dependent RNA helicase"/>
    <property type="match status" value="1"/>
</dbReference>
<gene>
    <name evidence="14" type="ORF">U9M48_018771</name>
</gene>
<accession>A0AAQ3WQU7</accession>
<evidence type="ECO:0000259" key="13">
    <source>
        <dbReference type="PROSITE" id="PS51194"/>
    </source>
</evidence>
<dbReference type="InterPro" id="IPR027417">
    <property type="entry name" value="P-loop_NTPase"/>
</dbReference>
<keyword evidence="3" id="KW-0547">Nucleotide-binding</keyword>
<evidence type="ECO:0000259" key="12">
    <source>
        <dbReference type="PROSITE" id="PS51192"/>
    </source>
</evidence>
<keyword evidence="5" id="KW-0347">Helicase</keyword>
<dbReference type="GO" id="GO:0016787">
    <property type="term" value="F:hydrolase activity"/>
    <property type="evidence" value="ECO:0007669"/>
    <property type="project" value="UniProtKB-KW"/>
</dbReference>
<dbReference type="SMART" id="SM00487">
    <property type="entry name" value="DEXDc"/>
    <property type="match status" value="1"/>
</dbReference>
<dbReference type="GO" id="GO:0048653">
    <property type="term" value="P:anther development"/>
    <property type="evidence" value="ECO:0007669"/>
    <property type="project" value="UniProtKB-ARBA"/>
</dbReference>
<dbReference type="SUPFAM" id="SSF52540">
    <property type="entry name" value="P-loop containing nucleoside triphosphate hydrolases"/>
    <property type="match status" value="1"/>
</dbReference>
<sequence length="617" mass="68226">MASVPAGDAATVDGDLRHALAFMVFDADDNGLISLSGVPAPLLWLLPLRRSSLLRRGGSPLAASLPPVRRLSSDVPVSFGGFSLFGAAPPPTLRLLSDERATGCGAVPPHPHKRRAPASRHRPRPPAHHRHLPTGGSSGEKSAKGTYLIPPRAAGFSSPSPRSRGRSRMVEAKDNEVYEEDLVDYEEEVENVVDGAATNGSADGVRGDPQLRVQRLPAQTGASARHSGLRVQILLTFSTGGEYVQHECIPQAILGMDVICQAKSGMGKTAVFVLSTLQQIDPVAGQVAALVLCHTRELAYQICHEFERFSKYLPELRVAVFYGGVHIKNHKDLLKNECPHIVVGTPGRILALARDKDLPLKNVRHFILDECDKMLESLDMRRDVQEIFKMTPHDKQVMMFSATLSKEIRPVCKKFMQDHSNMFAYIVALQPMEIYVDDEAKLTLHGLVQHYIKLSEAEKNRKLNDLLDALDFNQVVIFVKSVSRAAELNKLLSECNFPSICIHSGMTQEERLTRYKNFKEGHKRILVATDLVGRGIDIERVNIVINYDMPDSADTYLHRVGRAGRFGTKGLAITFVSSASDSDVLNQVQERFEVDIKELPEQIDTATYTILLSVRKT</sequence>
<protein>
    <recommendedName>
        <fullName evidence="2">RNA helicase</fullName>
        <ecNumber evidence="2">3.6.4.13</ecNumber>
    </recommendedName>
    <alternativeName>
        <fullName evidence="10">API5-interacting protein 1</fullName>
    </alternativeName>
</protein>
<evidence type="ECO:0000256" key="1">
    <source>
        <dbReference type="ARBA" id="ARBA00004123"/>
    </source>
</evidence>
<evidence type="ECO:0000313" key="14">
    <source>
        <dbReference type="EMBL" id="WVZ70071.1"/>
    </source>
</evidence>
<proteinExistence type="inferred from homology"/>
<feature type="domain" description="Helicase ATP-binding" evidence="12">
    <location>
        <begin position="249"/>
        <end position="422"/>
    </location>
</feature>
<evidence type="ECO:0000256" key="10">
    <source>
        <dbReference type="ARBA" id="ARBA00076059"/>
    </source>
</evidence>
<keyword evidence="8" id="KW-0539">Nucleus</keyword>
<dbReference type="GO" id="GO:0003724">
    <property type="term" value="F:RNA helicase activity"/>
    <property type="evidence" value="ECO:0007669"/>
    <property type="project" value="UniProtKB-EC"/>
</dbReference>
<comment type="similarity">
    <text evidence="9">Belongs to the DEAD box helicase family. DECD subfamily.</text>
</comment>
<dbReference type="FunFam" id="3.40.50.300:FF:000168">
    <property type="entry name" value="DEAD-box ATP-dependent RNA helicase 56-like"/>
    <property type="match status" value="1"/>
</dbReference>
<evidence type="ECO:0000256" key="2">
    <source>
        <dbReference type="ARBA" id="ARBA00012552"/>
    </source>
</evidence>
<evidence type="ECO:0000256" key="3">
    <source>
        <dbReference type="ARBA" id="ARBA00022741"/>
    </source>
</evidence>
<feature type="domain" description="Helicase C-terminal" evidence="13">
    <location>
        <begin position="462"/>
        <end position="607"/>
    </location>
</feature>
<dbReference type="SMART" id="SM00490">
    <property type="entry name" value="HELICc"/>
    <property type="match status" value="1"/>
</dbReference>
<dbReference type="InterPro" id="IPR014001">
    <property type="entry name" value="Helicase_ATP-bd"/>
</dbReference>
<dbReference type="GO" id="GO:0009555">
    <property type="term" value="P:pollen development"/>
    <property type="evidence" value="ECO:0007669"/>
    <property type="project" value="UniProtKB-ARBA"/>
</dbReference>
<dbReference type="Pfam" id="PF00270">
    <property type="entry name" value="DEAD"/>
    <property type="match status" value="1"/>
</dbReference>
<dbReference type="Proteomes" id="UP001341281">
    <property type="component" value="Chromosome 04"/>
</dbReference>
<dbReference type="CDD" id="cd18787">
    <property type="entry name" value="SF2_C_DEAD"/>
    <property type="match status" value="1"/>
</dbReference>
<dbReference type="GO" id="GO:0003723">
    <property type="term" value="F:RNA binding"/>
    <property type="evidence" value="ECO:0007669"/>
    <property type="project" value="UniProtKB-KW"/>
</dbReference>
<dbReference type="InterPro" id="IPR011545">
    <property type="entry name" value="DEAD/DEAH_box_helicase_dom"/>
</dbReference>
<keyword evidence="6" id="KW-0067">ATP-binding</keyword>
<evidence type="ECO:0000313" key="15">
    <source>
        <dbReference type="Proteomes" id="UP001341281"/>
    </source>
</evidence>
<dbReference type="CDD" id="cd17950">
    <property type="entry name" value="DEADc_DDX39"/>
    <property type="match status" value="1"/>
</dbReference>
<dbReference type="InterPro" id="IPR001650">
    <property type="entry name" value="Helicase_C-like"/>
</dbReference>
<organism evidence="14 15">
    <name type="scientific">Paspalum notatum var. saurae</name>
    <dbReference type="NCBI Taxonomy" id="547442"/>
    <lineage>
        <taxon>Eukaryota</taxon>
        <taxon>Viridiplantae</taxon>
        <taxon>Streptophyta</taxon>
        <taxon>Embryophyta</taxon>
        <taxon>Tracheophyta</taxon>
        <taxon>Spermatophyta</taxon>
        <taxon>Magnoliopsida</taxon>
        <taxon>Liliopsida</taxon>
        <taxon>Poales</taxon>
        <taxon>Poaceae</taxon>
        <taxon>PACMAD clade</taxon>
        <taxon>Panicoideae</taxon>
        <taxon>Andropogonodae</taxon>
        <taxon>Paspaleae</taxon>
        <taxon>Paspalinae</taxon>
        <taxon>Paspalum</taxon>
    </lineage>
</organism>
<dbReference type="Gene3D" id="3.40.50.300">
    <property type="entry name" value="P-loop containing nucleotide triphosphate hydrolases"/>
    <property type="match status" value="2"/>
</dbReference>
<feature type="region of interest" description="Disordered" evidence="11">
    <location>
        <begin position="101"/>
        <end position="172"/>
    </location>
</feature>
<evidence type="ECO:0000256" key="6">
    <source>
        <dbReference type="ARBA" id="ARBA00022840"/>
    </source>
</evidence>
<evidence type="ECO:0000256" key="7">
    <source>
        <dbReference type="ARBA" id="ARBA00022884"/>
    </source>
</evidence>
<keyword evidence="7" id="KW-0694">RNA-binding</keyword>
<dbReference type="PANTHER" id="PTHR47958">
    <property type="entry name" value="ATP-DEPENDENT RNA HELICASE DBP3"/>
    <property type="match status" value="1"/>
</dbReference>
<dbReference type="EC" id="3.6.4.13" evidence="2"/>
<dbReference type="GO" id="GO:0005524">
    <property type="term" value="F:ATP binding"/>
    <property type="evidence" value="ECO:0007669"/>
    <property type="project" value="UniProtKB-KW"/>
</dbReference>
<dbReference type="AlphaFoldDB" id="A0AAQ3WQU7"/>
<keyword evidence="15" id="KW-1185">Reference proteome</keyword>
<evidence type="ECO:0000256" key="5">
    <source>
        <dbReference type="ARBA" id="ARBA00022806"/>
    </source>
</evidence>
<feature type="compositionally biased region" description="Basic residues" evidence="11">
    <location>
        <begin position="110"/>
        <end position="132"/>
    </location>
</feature>
<keyword evidence="4" id="KW-0378">Hydrolase</keyword>
<name>A0AAQ3WQU7_PASNO</name>
<feature type="compositionally biased region" description="Low complexity" evidence="11">
    <location>
        <begin position="150"/>
        <end position="162"/>
    </location>
</feature>